<accession>A0A915LAV5</accession>
<dbReference type="AlphaFoldDB" id="A0A915LAV5"/>
<protein>
    <submittedName>
        <fullName evidence="2">Uncharacterized protein</fullName>
    </submittedName>
</protein>
<keyword evidence="1" id="KW-1185">Reference proteome</keyword>
<reference evidence="2" key="1">
    <citation type="submission" date="2022-11" db="UniProtKB">
        <authorList>
            <consortium name="WormBaseParasite"/>
        </authorList>
    </citation>
    <scope>IDENTIFICATION</scope>
</reference>
<evidence type="ECO:0000313" key="2">
    <source>
        <dbReference type="WBParaSite" id="nRc.2.0.1.t48260-RA"/>
    </source>
</evidence>
<dbReference type="WBParaSite" id="nRc.2.0.1.t48260-RA">
    <property type="protein sequence ID" value="nRc.2.0.1.t48260-RA"/>
    <property type="gene ID" value="nRc.2.0.1.g48260"/>
</dbReference>
<evidence type="ECO:0000313" key="1">
    <source>
        <dbReference type="Proteomes" id="UP000887565"/>
    </source>
</evidence>
<name>A0A915LAV5_ROMCU</name>
<dbReference type="Proteomes" id="UP000887565">
    <property type="component" value="Unplaced"/>
</dbReference>
<organism evidence="1 2">
    <name type="scientific">Romanomermis culicivorax</name>
    <name type="common">Nematode worm</name>
    <dbReference type="NCBI Taxonomy" id="13658"/>
    <lineage>
        <taxon>Eukaryota</taxon>
        <taxon>Metazoa</taxon>
        <taxon>Ecdysozoa</taxon>
        <taxon>Nematoda</taxon>
        <taxon>Enoplea</taxon>
        <taxon>Dorylaimia</taxon>
        <taxon>Mermithida</taxon>
        <taxon>Mermithoidea</taxon>
        <taxon>Mermithidae</taxon>
        <taxon>Romanomermis</taxon>
    </lineage>
</organism>
<sequence length="70" mass="7992">ISEISEFCYSKLKFSKSVLKVNRQTAAARSVCFSANIFCRNWSLWAGKRSLAMPPPQPHKFNRRSRSGLT</sequence>
<proteinExistence type="predicted"/>